<name>A0A8E2DSR0_9APHY</name>
<dbReference type="AlphaFoldDB" id="A0A8E2DSR0"/>
<feature type="region of interest" description="Disordered" evidence="1">
    <location>
        <begin position="117"/>
        <end position="183"/>
    </location>
</feature>
<evidence type="ECO:0000313" key="3">
    <source>
        <dbReference type="Proteomes" id="UP000250043"/>
    </source>
</evidence>
<evidence type="ECO:0000256" key="1">
    <source>
        <dbReference type="SAM" id="MobiDB-lite"/>
    </source>
</evidence>
<accession>A0A8E2DSR0</accession>
<evidence type="ECO:0000313" key="2">
    <source>
        <dbReference type="EMBL" id="OCH95139.1"/>
    </source>
</evidence>
<protein>
    <submittedName>
        <fullName evidence="2">Uncharacterized protein</fullName>
    </submittedName>
</protein>
<organism evidence="2 3">
    <name type="scientific">Obba rivulosa</name>
    <dbReference type="NCBI Taxonomy" id="1052685"/>
    <lineage>
        <taxon>Eukaryota</taxon>
        <taxon>Fungi</taxon>
        <taxon>Dikarya</taxon>
        <taxon>Basidiomycota</taxon>
        <taxon>Agaricomycotina</taxon>
        <taxon>Agaricomycetes</taxon>
        <taxon>Polyporales</taxon>
        <taxon>Gelatoporiaceae</taxon>
        <taxon>Obba</taxon>
    </lineage>
</organism>
<keyword evidence="3" id="KW-1185">Reference proteome</keyword>
<reference evidence="2 3" key="1">
    <citation type="submission" date="2016-07" db="EMBL/GenBank/DDBJ databases">
        <title>Draft genome of the white-rot fungus Obba rivulosa 3A-2.</title>
        <authorList>
            <consortium name="DOE Joint Genome Institute"/>
            <person name="Miettinen O."/>
            <person name="Riley R."/>
            <person name="Acob R."/>
            <person name="Barry K."/>
            <person name="Cullen D."/>
            <person name="De Vries R."/>
            <person name="Hainaut M."/>
            <person name="Hatakka A."/>
            <person name="Henrissat B."/>
            <person name="Hilden K."/>
            <person name="Kuo R."/>
            <person name="Labutti K."/>
            <person name="Lipzen A."/>
            <person name="Makela M.R."/>
            <person name="Sandor L."/>
            <person name="Spatafora J.W."/>
            <person name="Grigoriev I.V."/>
            <person name="Hibbett D.S."/>
        </authorList>
    </citation>
    <scope>NUCLEOTIDE SEQUENCE [LARGE SCALE GENOMIC DNA]</scope>
    <source>
        <strain evidence="2 3">3A-2</strain>
    </source>
</reference>
<dbReference type="Proteomes" id="UP000250043">
    <property type="component" value="Unassembled WGS sequence"/>
</dbReference>
<sequence>MSESHMKTGLNFDRFLATHYSTVKRQYTGEGRRKWKLRVAEMFWDLPADQKNSLNETYDLSAYDHAEFNEDDDPCDAPEPEGVPVGFGILIRTDFSNEDAWQAFYSKIQEGEAEIAMTPSASQDEDEQMEEGSSNTMSVDASDEIKNLSPRPDAQSHPVSAEQMNEDNSDDEEDEPPRSMIFCLNPASPEERQMFSNMSNIRALRLFGDVDIRAAPSRPPDMKRVTPPNRLIDHDGWQEIYFARTIWIYDAQSNADQCARLVSPQGPDLYGTATGDSWRARASHVCELQLNLLRGGLKIDFGGLDRWDYGERVRNLQEATQRIT</sequence>
<feature type="compositionally biased region" description="Acidic residues" evidence="1">
    <location>
        <begin position="164"/>
        <end position="175"/>
    </location>
</feature>
<gene>
    <name evidence="2" type="ORF">OBBRIDRAFT_788602</name>
</gene>
<dbReference type="OrthoDB" id="204784at2759"/>
<dbReference type="EMBL" id="KV722338">
    <property type="protein sequence ID" value="OCH95139.1"/>
    <property type="molecule type" value="Genomic_DNA"/>
</dbReference>
<proteinExistence type="predicted"/>